<feature type="transmembrane region" description="Helical" evidence="7">
    <location>
        <begin position="183"/>
        <end position="206"/>
    </location>
</feature>
<evidence type="ECO:0000256" key="6">
    <source>
        <dbReference type="SAM" id="MobiDB-lite"/>
    </source>
</evidence>
<comment type="subcellular location">
    <subcellularLocation>
        <location evidence="1">Membrane</location>
        <topology evidence="1">Multi-pass membrane protein</topology>
    </subcellularLocation>
</comment>
<dbReference type="Proteomes" id="UP000799537">
    <property type="component" value="Unassembled WGS sequence"/>
</dbReference>
<feature type="region of interest" description="Disordered" evidence="6">
    <location>
        <begin position="429"/>
        <end position="449"/>
    </location>
</feature>
<sequence>MACPSTQAYHEKGAYLGEIWAWFVVGTIVLFARTAIRLRTVGWRKLQGDDYMAVAVWLCFICDSVTVTIVYEFGSNLDFTADRLQQMSHCEIEKIRIGSQMQLLAWYTYTGLIWALKAMMLFFFNRLTFGLYQQRLVKIFAVICGVTYAAVFLTISCGCFPIQRNWQVLPQPPKKCTMKLQNFYVTTVLNVLTDAMILVIPVPLLWGMRVRWTRKVALMLLLCSGIFVITAAIMRISFTLAGVNALNINRWGTRETIAGIIAVNAPILTPLFKKSFWKRGWPSSPRVSASPMDHSPNPHRTIGSAEQKNKVNQYEMFDLQLQSLFDDRDEKKDDSITTIIKKTEVDSKISSSRASDDISVDRTQSVSFKTDSRPQDWDVELGYPQGNIRVDTTFEVSSETLSPTITQPAPAVVRSPPSRASDLCLLPSISEGSYSNPAEAEAARKDSIT</sequence>
<feature type="transmembrane region" description="Helical" evidence="7">
    <location>
        <begin position="218"/>
        <end position="236"/>
    </location>
</feature>
<dbReference type="AlphaFoldDB" id="A0A6A6CV11"/>
<dbReference type="GO" id="GO:0016020">
    <property type="term" value="C:membrane"/>
    <property type="evidence" value="ECO:0007669"/>
    <property type="project" value="UniProtKB-SubCell"/>
</dbReference>
<dbReference type="PANTHER" id="PTHR33048:SF2">
    <property type="entry name" value="SRPK"/>
    <property type="match status" value="1"/>
</dbReference>
<feature type="transmembrane region" description="Helical" evidence="7">
    <location>
        <begin position="136"/>
        <end position="163"/>
    </location>
</feature>
<keyword evidence="2 7" id="KW-0812">Transmembrane</keyword>
<keyword evidence="10" id="KW-1185">Reference proteome</keyword>
<dbReference type="InterPro" id="IPR049326">
    <property type="entry name" value="Rhodopsin_dom_fungi"/>
</dbReference>
<gene>
    <name evidence="9" type="ORF">M409DRAFT_20559</name>
</gene>
<evidence type="ECO:0000259" key="8">
    <source>
        <dbReference type="Pfam" id="PF20684"/>
    </source>
</evidence>
<dbReference type="EMBL" id="ML993588">
    <property type="protein sequence ID" value="KAF2169336.1"/>
    <property type="molecule type" value="Genomic_DNA"/>
</dbReference>
<dbReference type="Pfam" id="PF20684">
    <property type="entry name" value="Fung_rhodopsin"/>
    <property type="match status" value="1"/>
</dbReference>
<dbReference type="OrthoDB" id="4329349at2759"/>
<dbReference type="PANTHER" id="PTHR33048">
    <property type="entry name" value="PTH11-LIKE INTEGRAL MEMBRANE PROTEIN (AFU_ORTHOLOGUE AFUA_5G11245)"/>
    <property type="match status" value="1"/>
</dbReference>
<dbReference type="GeneID" id="54558721"/>
<evidence type="ECO:0000256" key="4">
    <source>
        <dbReference type="ARBA" id="ARBA00023136"/>
    </source>
</evidence>
<evidence type="ECO:0000256" key="3">
    <source>
        <dbReference type="ARBA" id="ARBA00022989"/>
    </source>
</evidence>
<feature type="domain" description="Rhodopsin" evidence="8">
    <location>
        <begin position="39"/>
        <end position="274"/>
    </location>
</feature>
<proteinExistence type="inferred from homology"/>
<feature type="transmembrane region" description="Helical" evidence="7">
    <location>
        <begin position="104"/>
        <end position="124"/>
    </location>
</feature>
<reference evidence="9" key="1">
    <citation type="journal article" date="2020" name="Stud. Mycol.">
        <title>101 Dothideomycetes genomes: a test case for predicting lifestyles and emergence of pathogens.</title>
        <authorList>
            <person name="Haridas S."/>
            <person name="Albert R."/>
            <person name="Binder M."/>
            <person name="Bloem J."/>
            <person name="Labutti K."/>
            <person name="Salamov A."/>
            <person name="Andreopoulos B."/>
            <person name="Baker S."/>
            <person name="Barry K."/>
            <person name="Bills G."/>
            <person name="Bluhm B."/>
            <person name="Cannon C."/>
            <person name="Castanera R."/>
            <person name="Culley D."/>
            <person name="Daum C."/>
            <person name="Ezra D."/>
            <person name="Gonzalez J."/>
            <person name="Henrissat B."/>
            <person name="Kuo A."/>
            <person name="Liang C."/>
            <person name="Lipzen A."/>
            <person name="Lutzoni F."/>
            <person name="Magnuson J."/>
            <person name="Mondo S."/>
            <person name="Nolan M."/>
            <person name="Ohm R."/>
            <person name="Pangilinan J."/>
            <person name="Park H.-J."/>
            <person name="Ramirez L."/>
            <person name="Alfaro M."/>
            <person name="Sun H."/>
            <person name="Tritt A."/>
            <person name="Yoshinaga Y."/>
            <person name="Zwiers L.-H."/>
            <person name="Turgeon B."/>
            <person name="Goodwin S."/>
            <person name="Spatafora J."/>
            <person name="Crous P."/>
            <person name="Grigoriev I."/>
        </authorList>
    </citation>
    <scope>NUCLEOTIDE SEQUENCE</scope>
    <source>
        <strain evidence="9">ATCC 36951</strain>
    </source>
</reference>
<evidence type="ECO:0000256" key="2">
    <source>
        <dbReference type="ARBA" id="ARBA00022692"/>
    </source>
</evidence>
<name>A0A6A6CV11_ZASCE</name>
<evidence type="ECO:0000313" key="9">
    <source>
        <dbReference type="EMBL" id="KAF2169336.1"/>
    </source>
</evidence>
<dbReference type="InterPro" id="IPR052337">
    <property type="entry name" value="SAT4-like"/>
</dbReference>
<feature type="region of interest" description="Disordered" evidence="6">
    <location>
        <begin position="399"/>
        <end position="418"/>
    </location>
</feature>
<keyword evidence="4 7" id="KW-0472">Membrane</keyword>
<organism evidence="9 10">
    <name type="scientific">Zasmidium cellare ATCC 36951</name>
    <dbReference type="NCBI Taxonomy" id="1080233"/>
    <lineage>
        <taxon>Eukaryota</taxon>
        <taxon>Fungi</taxon>
        <taxon>Dikarya</taxon>
        <taxon>Ascomycota</taxon>
        <taxon>Pezizomycotina</taxon>
        <taxon>Dothideomycetes</taxon>
        <taxon>Dothideomycetidae</taxon>
        <taxon>Mycosphaerellales</taxon>
        <taxon>Mycosphaerellaceae</taxon>
        <taxon>Zasmidium</taxon>
    </lineage>
</organism>
<evidence type="ECO:0000256" key="5">
    <source>
        <dbReference type="ARBA" id="ARBA00038359"/>
    </source>
</evidence>
<comment type="similarity">
    <text evidence="5">Belongs to the SAT4 family.</text>
</comment>
<dbReference type="RefSeq" id="XP_033670225.1">
    <property type="nucleotide sequence ID" value="XM_033805449.1"/>
</dbReference>
<feature type="transmembrane region" description="Helical" evidence="7">
    <location>
        <begin position="51"/>
        <end position="71"/>
    </location>
</feature>
<feature type="transmembrane region" description="Helical" evidence="7">
    <location>
        <begin position="19"/>
        <end position="39"/>
    </location>
</feature>
<keyword evidence="3 7" id="KW-1133">Transmembrane helix</keyword>
<evidence type="ECO:0000256" key="7">
    <source>
        <dbReference type="SAM" id="Phobius"/>
    </source>
</evidence>
<evidence type="ECO:0000313" key="10">
    <source>
        <dbReference type="Proteomes" id="UP000799537"/>
    </source>
</evidence>
<protein>
    <recommendedName>
        <fullName evidence="8">Rhodopsin domain-containing protein</fullName>
    </recommendedName>
</protein>
<evidence type="ECO:0000256" key="1">
    <source>
        <dbReference type="ARBA" id="ARBA00004141"/>
    </source>
</evidence>
<accession>A0A6A6CV11</accession>